<accession>A0AAV6U4H9</accession>
<name>A0AAV6U4H9_9ARAC</name>
<dbReference type="InterPro" id="IPR002744">
    <property type="entry name" value="MIP18-like"/>
</dbReference>
<dbReference type="SUPFAM" id="SSF117916">
    <property type="entry name" value="Fe-S cluster assembly (FSCA) domain-like"/>
    <property type="match status" value="1"/>
</dbReference>
<evidence type="ECO:0000259" key="3">
    <source>
        <dbReference type="Pfam" id="PF01883"/>
    </source>
</evidence>
<dbReference type="Proteomes" id="UP000827092">
    <property type="component" value="Unassembled WGS sequence"/>
</dbReference>
<feature type="domain" description="MIP18 family-like" evidence="3">
    <location>
        <begin position="20"/>
        <end position="94"/>
    </location>
</feature>
<reference evidence="4 5" key="1">
    <citation type="journal article" date="2022" name="Nat. Ecol. Evol.">
        <title>A masculinizing supergene underlies an exaggerated male reproductive morph in a spider.</title>
        <authorList>
            <person name="Hendrickx F."/>
            <person name="De Corte Z."/>
            <person name="Sonet G."/>
            <person name="Van Belleghem S.M."/>
            <person name="Kostlbacher S."/>
            <person name="Vangestel C."/>
        </authorList>
    </citation>
    <scope>NUCLEOTIDE SEQUENCE [LARGE SCALE GENOMIC DNA]</scope>
    <source>
        <strain evidence="4">W744_W776</strain>
    </source>
</reference>
<evidence type="ECO:0000256" key="2">
    <source>
        <dbReference type="ARBA" id="ARBA00022829"/>
    </source>
</evidence>
<dbReference type="Gene3D" id="6.10.250.1280">
    <property type="match status" value="1"/>
</dbReference>
<dbReference type="PANTHER" id="PTHR12377">
    <property type="entry name" value="CYTOSOLIC IRON-SULFUR ASSEMBLY COMPONENT 2B-RELATED"/>
    <property type="match status" value="1"/>
</dbReference>
<dbReference type="AlphaFoldDB" id="A0AAV6U4H9"/>
<evidence type="ECO:0000256" key="1">
    <source>
        <dbReference type="ARBA" id="ARBA00010381"/>
    </source>
</evidence>
<evidence type="ECO:0000313" key="5">
    <source>
        <dbReference type="Proteomes" id="UP000827092"/>
    </source>
</evidence>
<dbReference type="Pfam" id="PF01883">
    <property type="entry name" value="FeS_assembly_P"/>
    <property type="match status" value="1"/>
</dbReference>
<proteinExistence type="inferred from homology"/>
<dbReference type="PANTHER" id="PTHR12377:SF2">
    <property type="entry name" value="CYTOSOLIC IRON-SULFUR ASSEMBLY COMPONENT 2A"/>
    <property type="match status" value="1"/>
</dbReference>
<comment type="caution">
    <text evidence="4">The sequence shown here is derived from an EMBL/GenBank/DDBJ whole genome shotgun (WGS) entry which is preliminary data.</text>
</comment>
<dbReference type="GO" id="GO:0007059">
    <property type="term" value="P:chromosome segregation"/>
    <property type="evidence" value="ECO:0007669"/>
    <property type="project" value="UniProtKB-KW"/>
</dbReference>
<dbReference type="EMBL" id="JAFNEN010000658">
    <property type="protein sequence ID" value="KAG8178939.1"/>
    <property type="molecule type" value="Genomic_DNA"/>
</dbReference>
<keyword evidence="2" id="KW-0159">Chromosome partition</keyword>
<organism evidence="4 5">
    <name type="scientific">Oedothorax gibbosus</name>
    <dbReference type="NCBI Taxonomy" id="931172"/>
    <lineage>
        <taxon>Eukaryota</taxon>
        <taxon>Metazoa</taxon>
        <taxon>Ecdysozoa</taxon>
        <taxon>Arthropoda</taxon>
        <taxon>Chelicerata</taxon>
        <taxon>Arachnida</taxon>
        <taxon>Araneae</taxon>
        <taxon>Araneomorphae</taxon>
        <taxon>Entelegynae</taxon>
        <taxon>Araneoidea</taxon>
        <taxon>Linyphiidae</taxon>
        <taxon>Erigoninae</taxon>
        <taxon>Oedothorax</taxon>
    </lineage>
</organism>
<gene>
    <name evidence="4" type="ORF">JTE90_024911</name>
</gene>
<evidence type="ECO:0000313" key="4">
    <source>
        <dbReference type="EMBL" id="KAG8178939.1"/>
    </source>
</evidence>
<dbReference type="InterPro" id="IPR034904">
    <property type="entry name" value="FSCA_dom_sf"/>
</dbReference>
<sequence length="141" mass="15946">MGDKEKPTDLISASEELRGEIYDIIKTIRDPEKPQTLEELQVINENDISVTLNSKCSIIRIELTPTVPHCSLATVIGLCVRMKLEKYWGKHYKVDVYLKEGTHTTAAAVSKQINDKERIAAAMENPELQRMVESCIKEDDS</sequence>
<comment type="similarity">
    <text evidence="1">Belongs to the MIP18 family.</text>
</comment>
<keyword evidence="5" id="KW-1185">Reference proteome</keyword>
<dbReference type="InterPro" id="IPR039796">
    <property type="entry name" value="MIP18"/>
</dbReference>
<dbReference type="FunFam" id="3.30.300.130:FF:000004">
    <property type="entry name" value="cytosolic iron-sulfur assembly component 2A"/>
    <property type="match status" value="1"/>
</dbReference>
<protein>
    <recommendedName>
        <fullName evidence="3">MIP18 family-like domain-containing protein</fullName>
    </recommendedName>
</protein>
<dbReference type="GO" id="GO:0051604">
    <property type="term" value="P:protein maturation"/>
    <property type="evidence" value="ECO:0007669"/>
    <property type="project" value="InterPro"/>
</dbReference>
<dbReference type="Gene3D" id="3.30.300.130">
    <property type="entry name" value="Fe-S cluster assembly (FSCA)"/>
    <property type="match status" value="1"/>
</dbReference>